<evidence type="ECO:0000313" key="8">
    <source>
        <dbReference type="Proteomes" id="UP000467322"/>
    </source>
</evidence>
<keyword evidence="4 6" id="KW-1133">Transmembrane helix</keyword>
<feature type="transmembrane region" description="Helical" evidence="6">
    <location>
        <begin position="178"/>
        <end position="195"/>
    </location>
</feature>
<organism evidence="7 8">
    <name type="scientific">Maritimibacter harenae</name>
    <dbReference type="NCBI Taxonomy" id="2606218"/>
    <lineage>
        <taxon>Bacteria</taxon>
        <taxon>Pseudomonadati</taxon>
        <taxon>Pseudomonadota</taxon>
        <taxon>Alphaproteobacteria</taxon>
        <taxon>Rhodobacterales</taxon>
        <taxon>Roseobacteraceae</taxon>
        <taxon>Maritimibacter</taxon>
    </lineage>
</organism>
<dbReference type="PANTHER" id="PTHR33545">
    <property type="entry name" value="UPF0750 MEMBRANE PROTEIN YITT-RELATED"/>
    <property type="match status" value="1"/>
</dbReference>
<evidence type="ECO:0000256" key="2">
    <source>
        <dbReference type="ARBA" id="ARBA00022475"/>
    </source>
</evidence>
<evidence type="ECO:0000313" key="7">
    <source>
        <dbReference type="EMBL" id="MZR13206.1"/>
    </source>
</evidence>
<dbReference type="InterPro" id="IPR003740">
    <property type="entry name" value="YitT"/>
</dbReference>
<evidence type="ECO:0000256" key="6">
    <source>
        <dbReference type="SAM" id="Phobius"/>
    </source>
</evidence>
<dbReference type="RefSeq" id="WP_161351307.1">
    <property type="nucleotide sequence ID" value="NZ_WTUX01000011.1"/>
</dbReference>
<dbReference type="GO" id="GO:0005886">
    <property type="term" value="C:plasma membrane"/>
    <property type="evidence" value="ECO:0007669"/>
    <property type="project" value="UniProtKB-SubCell"/>
</dbReference>
<dbReference type="Proteomes" id="UP000467322">
    <property type="component" value="Unassembled WGS sequence"/>
</dbReference>
<comment type="caution">
    <text evidence="7">The sequence shown here is derived from an EMBL/GenBank/DDBJ whole genome shotgun (WGS) entry which is preliminary data.</text>
</comment>
<keyword evidence="3 6" id="KW-0812">Transmembrane</keyword>
<evidence type="ECO:0000256" key="5">
    <source>
        <dbReference type="ARBA" id="ARBA00023136"/>
    </source>
</evidence>
<sequence length="205" mass="22266">MLLLSAPPDRHSLVEDAVAFVIATTLVALGIVFLQTAGLFTGQIAGAALIGSYLGGWPFGLVFFLLNLPFYVFAALRMGWMFTIKSFIAVMMMSSCTEFFAATLTIDMPHPVYGAIIGSVCAGLGLLSFFRHGASLGGIGMLALYLQDRFDFRAGVTQLIFDAGVFIVAFFLFDPMTVLWSLLGAAFLNVIIALNHRRDRYVARS</sequence>
<evidence type="ECO:0000256" key="3">
    <source>
        <dbReference type="ARBA" id="ARBA00022692"/>
    </source>
</evidence>
<proteinExistence type="predicted"/>
<feature type="transmembrane region" description="Helical" evidence="6">
    <location>
        <begin position="54"/>
        <end position="74"/>
    </location>
</feature>
<feature type="transmembrane region" description="Helical" evidence="6">
    <location>
        <begin position="112"/>
        <end position="130"/>
    </location>
</feature>
<accession>A0A845M0U3</accession>
<keyword evidence="8" id="KW-1185">Reference proteome</keyword>
<dbReference type="AlphaFoldDB" id="A0A845M0U3"/>
<protein>
    <submittedName>
        <fullName evidence="7">YitT family protein</fullName>
    </submittedName>
</protein>
<feature type="transmembrane region" description="Helical" evidence="6">
    <location>
        <begin position="12"/>
        <end position="34"/>
    </location>
</feature>
<comment type="subcellular location">
    <subcellularLocation>
        <location evidence="1">Cell membrane</location>
        <topology evidence="1">Multi-pass membrane protein</topology>
    </subcellularLocation>
</comment>
<name>A0A845M0U3_9RHOB</name>
<dbReference type="InterPro" id="IPR051461">
    <property type="entry name" value="UPF0750_membrane"/>
</dbReference>
<feature type="transmembrane region" description="Helical" evidence="6">
    <location>
        <begin position="86"/>
        <end position="106"/>
    </location>
</feature>
<feature type="transmembrane region" description="Helical" evidence="6">
    <location>
        <begin position="150"/>
        <end position="172"/>
    </location>
</feature>
<keyword evidence="5 6" id="KW-0472">Membrane</keyword>
<keyword evidence="2" id="KW-1003">Cell membrane</keyword>
<dbReference type="EMBL" id="WTUX01000011">
    <property type="protein sequence ID" value="MZR13206.1"/>
    <property type="molecule type" value="Genomic_DNA"/>
</dbReference>
<gene>
    <name evidence="7" type="ORF">GQE99_09270</name>
</gene>
<evidence type="ECO:0000256" key="1">
    <source>
        <dbReference type="ARBA" id="ARBA00004651"/>
    </source>
</evidence>
<evidence type="ECO:0000256" key="4">
    <source>
        <dbReference type="ARBA" id="ARBA00022989"/>
    </source>
</evidence>
<dbReference type="PANTHER" id="PTHR33545:SF5">
    <property type="entry name" value="UPF0750 MEMBRANE PROTEIN YITT"/>
    <property type="match status" value="1"/>
</dbReference>
<reference evidence="7 8" key="1">
    <citation type="submission" date="2019-12" db="EMBL/GenBank/DDBJ databases">
        <title>Maritimibacter sp. nov. sp. isolated from sea sand.</title>
        <authorList>
            <person name="Kim J."/>
            <person name="Jeong S.E."/>
            <person name="Jung H.S."/>
            <person name="Jeon C.O."/>
        </authorList>
    </citation>
    <scope>NUCLEOTIDE SEQUENCE [LARGE SCALE GENOMIC DNA]</scope>
    <source>
        <strain evidence="7 8">DP07</strain>
    </source>
</reference>
<dbReference type="Pfam" id="PF02588">
    <property type="entry name" value="YitT_membrane"/>
    <property type="match status" value="1"/>
</dbReference>